<feature type="transmembrane region" description="Helical" evidence="2">
    <location>
        <begin position="228"/>
        <end position="249"/>
    </location>
</feature>
<feature type="transmembrane region" description="Helical" evidence="2">
    <location>
        <begin position="179"/>
        <end position="199"/>
    </location>
</feature>
<organism evidence="4">
    <name type="scientific">Streptomyces sp. NBC_01401</name>
    <dbReference type="NCBI Taxonomy" id="2903854"/>
    <lineage>
        <taxon>Bacteria</taxon>
        <taxon>Bacillati</taxon>
        <taxon>Actinomycetota</taxon>
        <taxon>Actinomycetes</taxon>
        <taxon>Kitasatosporales</taxon>
        <taxon>Streptomycetaceae</taxon>
        <taxon>Streptomyces</taxon>
    </lineage>
</organism>
<evidence type="ECO:0000256" key="1">
    <source>
        <dbReference type="SAM" id="MobiDB-lite"/>
    </source>
</evidence>
<dbReference type="EMBL" id="CP109535">
    <property type="protein sequence ID" value="WTY99958.1"/>
    <property type="molecule type" value="Genomic_DNA"/>
</dbReference>
<feature type="transmembrane region" description="Helical" evidence="2">
    <location>
        <begin position="47"/>
        <end position="67"/>
    </location>
</feature>
<dbReference type="GO" id="GO:0022857">
    <property type="term" value="F:transmembrane transporter activity"/>
    <property type="evidence" value="ECO:0007669"/>
    <property type="project" value="InterPro"/>
</dbReference>
<feature type="transmembrane region" description="Helical" evidence="2">
    <location>
        <begin position="261"/>
        <end position="281"/>
    </location>
</feature>
<proteinExistence type="predicted"/>
<keyword evidence="2" id="KW-0472">Membrane</keyword>
<sequence>MPKTHSALTVLGRRPVGPLLALAFTARTTAAVLPIALLLALADRYGYARAALVGGSTTLVLALLVPLRGRLLDRAGHRHALPVMGACAMVLTATAAVSVDARWPWWTTLLLVLAGNMSSPPLNAALRSSWRRLVTSPQDLKTVHSADSILEEAGFVAAPLTAGALIAFLGPVAAYESAAAMFLVVIGLYLTAARVYGLIPTKAPAAPVRTETVRRAHRWLGPLAQPRIVMIMLPLLVMGCLFGGMGIYVPAYSQHEHTTALIGPLLAATSAGGVIGGLLYAILPTDRLPLWTLYRLLTAGFALPACFLLLAQPPWALGTLLLLSGLFVTPLFISAFLLIDAHATDDVRTEANTWVGASTDVSNGITATVIGALAAQQHFTTALTVLTGCAAFGLLTAALLPTPTAPATTPPVTDVTASAAPTGDVQART</sequence>
<feature type="transmembrane region" description="Helical" evidence="2">
    <location>
        <begin position="153"/>
        <end position="173"/>
    </location>
</feature>
<gene>
    <name evidence="3" type="ORF">OG626_00235</name>
    <name evidence="4" type="ORF">OG626_36170</name>
</gene>
<dbReference type="Pfam" id="PF07690">
    <property type="entry name" value="MFS_1"/>
    <property type="match status" value="1"/>
</dbReference>
<dbReference type="EMBL" id="CP109535">
    <property type="protein sequence ID" value="WTY93417.1"/>
    <property type="molecule type" value="Genomic_DNA"/>
</dbReference>
<keyword evidence="2" id="KW-0812">Transmembrane</keyword>
<feature type="transmembrane region" description="Helical" evidence="2">
    <location>
        <begin position="293"/>
        <end position="311"/>
    </location>
</feature>
<feature type="transmembrane region" description="Helical" evidence="2">
    <location>
        <begin position="317"/>
        <end position="339"/>
    </location>
</feature>
<protein>
    <submittedName>
        <fullName evidence="4">MFS transporter</fullName>
    </submittedName>
</protein>
<dbReference type="InterPro" id="IPR036259">
    <property type="entry name" value="MFS_trans_sf"/>
</dbReference>
<feature type="transmembrane region" description="Helical" evidence="2">
    <location>
        <begin position="20"/>
        <end position="41"/>
    </location>
</feature>
<keyword evidence="2" id="KW-1133">Transmembrane helix</keyword>
<feature type="transmembrane region" description="Helical" evidence="2">
    <location>
        <begin position="79"/>
        <end position="99"/>
    </location>
</feature>
<evidence type="ECO:0000256" key="2">
    <source>
        <dbReference type="SAM" id="Phobius"/>
    </source>
</evidence>
<dbReference type="PANTHER" id="PTHR23542:SF1">
    <property type="entry name" value="MAJOR FACILITATOR SUPERFAMILY (MFS) PROFILE DOMAIN-CONTAINING PROTEIN"/>
    <property type="match status" value="1"/>
</dbReference>
<evidence type="ECO:0000313" key="3">
    <source>
        <dbReference type="EMBL" id="WTY93417.1"/>
    </source>
</evidence>
<feature type="transmembrane region" description="Helical" evidence="2">
    <location>
        <begin position="105"/>
        <end position="126"/>
    </location>
</feature>
<reference evidence="4" key="1">
    <citation type="submission" date="2022-10" db="EMBL/GenBank/DDBJ databases">
        <title>The complete genomes of actinobacterial strains from the NBC collection.</title>
        <authorList>
            <person name="Joergensen T.S."/>
            <person name="Alvarez Arevalo M."/>
            <person name="Sterndorff E.B."/>
            <person name="Faurdal D."/>
            <person name="Vuksanovic O."/>
            <person name="Mourched A.-S."/>
            <person name="Charusanti P."/>
            <person name="Shaw S."/>
            <person name="Blin K."/>
            <person name="Weber T."/>
        </authorList>
    </citation>
    <scope>NUCLEOTIDE SEQUENCE</scope>
    <source>
        <strain evidence="4">NBC_01401</strain>
    </source>
</reference>
<dbReference type="InterPro" id="IPR011701">
    <property type="entry name" value="MFS"/>
</dbReference>
<accession>A0AAU3H3J2</accession>
<dbReference type="Gene3D" id="1.20.1250.20">
    <property type="entry name" value="MFS general substrate transporter like domains"/>
    <property type="match status" value="2"/>
</dbReference>
<feature type="region of interest" description="Disordered" evidence="1">
    <location>
        <begin position="408"/>
        <end position="429"/>
    </location>
</feature>
<dbReference type="PANTHER" id="PTHR23542">
    <property type="match status" value="1"/>
</dbReference>
<dbReference type="AlphaFoldDB" id="A0AAU3H3J2"/>
<name>A0AAU3H3J2_9ACTN</name>
<evidence type="ECO:0000313" key="4">
    <source>
        <dbReference type="EMBL" id="WTY99958.1"/>
    </source>
</evidence>
<dbReference type="SUPFAM" id="SSF103473">
    <property type="entry name" value="MFS general substrate transporter"/>
    <property type="match status" value="1"/>
</dbReference>
<feature type="compositionally biased region" description="Low complexity" evidence="1">
    <location>
        <begin position="408"/>
        <end position="422"/>
    </location>
</feature>